<name>K5WFB2_PHACS</name>
<keyword evidence="2" id="KW-1185">Reference proteome</keyword>
<dbReference type="HOGENOM" id="CLU_2677827_0_0_1"/>
<sequence>NIQNYTIGVLLPSQLATYKGVLPNNYVTGILKCYWFNLLAGIERNHGHWAKVIKAIQHGMTEQWAKIKKTVSRTYSGSS</sequence>
<organism evidence="1 2">
    <name type="scientific">Phanerochaete carnosa (strain HHB-10118-sp)</name>
    <name type="common">White-rot fungus</name>
    <name type="synonym">Peniophora carnosa</name>
    <dbReference type="NCBI Taxonomy" id="650164"/>
    <lineage>
        <taxon>Eukaryota</taxon>
        <taxon>Fungi</taxon>
        <taxon>Dikarya</taxon>
        <taxon>Basidiomycota</taxon>
        <taxon>Agaricomycotina</taxon>
        <taxon>Agaricomycetes</taxon>
        <taxon>Polyporales</taxon>
        <taxon>Phanerochaetaceae</taxon>
        <taxon>Phanerochaete</taxon>
    </lineage>
</organism>
<dbReference type="InParanoid" id="K5WFB2"/>
<feature type="non-terminal residue" evidence="1">
    <location>
        <position position="79"/>
    </location>
</feature>
<dbReference type="GeneID" id="18907500"/>
<accession>K5WFB2</accession>
<evidence type="ECO:0000313" key="1">
    <source>
        <dbReference type="EMBL" id="EKM48837.1"/>
    </source>
</evidence>
<dbReference type="Proteomes" id="UP000008370">
    <property type="component" value="Unassembled WGS sequence"/>
</dbReference>
<dbReference type="OrthoDB" id="2803839at2759"/>
<dbReference type="AlphaFoldDB" id="K5WFB2"/>
<reference evidence="1 2" key="1">
    <citation type="journal article" date="2012" name="BMC Genomics">
        <title>Comparative genomics of the white-rot fungi, Phanerochaete carnosa and P. chrysosporium, to elucidate the genetic basis of the distinct wood types they colonize.</title>
        <authorList>
            <person name="Suzuki H."/>
            <person name="MacDonald J."/>
            <person name="Syed K."/>
            <person name="Salamov A."/>
            <person name="Hori C."/>
            <person name="Aerts A."/>
            <person name="Henrissat B."/>
            <person name="Wiebenga A."/>
            <person name="vanKuyk P.A."/>
            <person name="Barry K."/>
            <person name="Lindquist E."/>
            <person name="LaButti K."/>
            <person name="Lapidus A."/>
            <person name="Lucas S."/>
            <person name="Coutinho P."/>
            <person name="Gong Y."/>
            <person name="Samejima M."/>
            <person name="Mahadevan R."/>
            <person name="Abou-Zaid M."/>
            <person name="de Vries R.P."/>
            <person name="Igarashi K."/>
            <person name="Yadav J.S."/>
            <person name="Grigoriev I.V."/>
            <person name="Master E.R."/>
        </authorList>
    </citation>
    <scope>NUCLEOTIDE SEQUENCE [LARGE SCALE GENOMIC DNA]</scope>
    <source>
        <strain evidence="1 2">HHB-10118-sp</strain>
    </source>
</reference>
<protein>
    <submittedName>
        <fullName evidence="1">Uncharacterized protein</fullName>
    </submittedName>
</protein>
<dbReference type="KEGG" id="pco:PHACADRAFT_108153"/>
<dbReference type="RefSeq" id="XP_007402611.1">
    <property type="nucleotide sequence ID" value="XM_007402549.1"/>
</dbReference>
<proteinExistence type="predicted"/>
<gene>
    <name evidence="1" type="ORF">PHACADRAFT_108153</name>
</gene>
<dbReference type="EMBL" id="JH930696">
    <property type="protein sequence ID" value="EKM48837.1"/>
    <property type="molecule type" value="Genomic_DNA"/>
</dbReference>
<evidence type="ECO:0000313" key="2">
    <source>
        <dbReference type="Proteomes" id="UP000008370"/>
    </source>
</evidence>